<comment type="caution">
    <text evidence="2">The sequence shown here is derived from an EMBL/GenBank/DDBJ whole genome shotgun (WGS) entry which is preliminary data.</text>
</comment>
<gene>
    <name evidence="2" type="ORF">HHL17_08660</name>
</gene>
<organism evidence="2 3">
    <name type="scientific">Chitinophaga fulva</name>
    <dbReference type="NCBI Taxonomy" id="2728842"/>
    <lineage>
        <taxon>Bacteria</taxon>
        <taxon>Pseudomonadati</taxon>
        <taxon>Bacteroidota</taxon>
        <taxon>Chitinophagia</taxon>
        <taxon>Chitinophagales</taxon>
        <taxon>Chitinophagaceae</taxon>
        <taxon>Chitinophaga</taxon>
    </lineage>
</organism>
<dbReference type="SUPFAM" id="SSF53756">
    <property type="entry name" value="UDP-Glycosyltransferase/glycogen phosphorylase"/>
    <property type="match status" value="1"/>
</dbReference>
<keyword evidence="3" id="KW-1185">Reference proteome</keyword>
<dbReference type="EMBL" id="JABBGC010000001">
    <property type="protein sequence ID" value="NML37269.1"/>
    <property type="molecule type" value="Genomic_DNA"/>
</dbReference>
<proteinExistence type="predicted"/>
<dbReference type="PANTHER" id="PTHR45947">
    <property type="entry name" value="SULFOQUINOVOSYL TRANSFERASE SQD2"/>
    <property type="match status" value="1"/>
</dbReference>
<dbReference type="GO" id="GO:0016757">
    <property type="term" value="F:glycosyltransferase activity"/>
    <property type="evidence" value="ECO:0007669"/>
    <property type="project" value="InterPro"/>
</dbReference>
<evidence type="ECO:0000313" key="3">
    <source>
        <dbReference type="Proteomes" id="UP000583266"/>
    </source>
</evidence>
<protein>
    <submittedName>
        <fullName evidence="2">Glycosyltransferase family 4 protein</fullName>
    </submittedName>
</protein>
<dbReference type="PANTHER" id="PTHR45947:SF3">
    <property type="entry name" value="SULFOQUINOVOSYL TRANSFERASE SQD2"/>
    <property type="match status" value="1"/>
</dbReference>
<sequence>MKIVITHTSFRLYWPARIKALQRALKERGDELIVIELAGGGNYDLIDSRIESTDWICIFPEKRMEDISPRVVSNNLYKQLDQIMPDVVLAGAIAFPAGATAVRWSKERHKAVVIFDDAKWEDVPRNKLVNYIKQIFYKHVEAVVCPAPDWNATFKRWRFKPEQVYYGVDVVDNDYWSIATLPPAHLPDRYLLTVGRHIPAKNFLLLLEAYHQYQLANDGNFLPLVIVGDGPQRTQLEKFISDRSLKGVYLLSFVTPERLRQYYQHARCFILPSCYETWGLVVNEAMAAGLPVLVSNRCGCAGSLIEDGVNGYTFSIGEASRLAALLDKITYMKEIDILAMGISAQQKIQTWGIDFFVKNAIAAIYFAATNKKRHPSLMETFVLNCWKGRYRPI</sequence>
<accession>A0A848GIN3</accession>
<dbReference type="InterPro" id="IPR050194">
    <property type="entry name" value="Glycosyltransferase_grp1"/>
</dbReference>
<dbReference type="Gene3D" id="3.40.50.2000">
    <property type="entry name" value="Glycogen Phosphorylase B"/>
    <property type="match status" value="2"/>
</dbReference>
<keyword evidence="2" id="KW-0808">Transferase</keyword>
<feature type="domain" description="Glycosyl transferase family 1" evidence="1">
    <location>
        <begin position="188"/>
        <end position="329"/>
    </location>
</feature>
<dbReference type="AlphaFoldDB" id="A0A848GIN3"/>
<dbReference type="Pfam" id="PF00534">
    <property type="entry name" value="Glycos_transf_1"/>
    <property type="match status" value="1"/>
</dbReference>
<dbReference type="Proteomes" id="UP000583266">
    <property type="component" value="Unassembled WGS sequence"/>
</dbReference>
<dbReference type="RefSeq" id="WP_169224339.1">
    <property type="nucleotide sequence ID" value="NZ_JABBGC010000001.1"/>
</dbReference>
<reference evidence="2 3" key="1">
    <citation type="submission" date="2020-04" db="EMBL/GenBank/DDBJ databases">
        <title>Chitinophaga sp. G-6-1-13 sp. nov., isolated from soil.</title>
        <authorList>
            <person name="Dahal R.H."/>
            <person name="Chaudhary D.K."/>
        </authorList>
    </citation>
    <scope>NUCLEOTIDE SEQUENCE [LARGE SCALE GENOMIC DNA]</scope>
    <source>
        <strain evidence="2 3">G-6-1-13</strain>
    </source>
</reference>
<dbReference type="CDD" id="cd03801">
    <property type="entry name" value="GT4_PimA-like"/>
    <property type="match status" value="1"/>
</dbReference>
<dbReference type="InterPro" id="IPR001296">
    <property type="entry name" value="Glyco_trans_1"/>
</dbReference>
<name>A0A848GIN3_9BACT</name>
<evidence type="ECO:0000313" key="2">
    <source>
        <dbReference type="EMBL" id="NML37269.1"/>
    </source>
</evidence>
<evidence type="ECO:0000259" key="1">
    <source>
        <dbReference type="Pfam" id="PF00534"/>
    </source>
</evidence>